<feature type="zinc finger region" description="C3H1-type" evidence="10">
    <location>
        <begin position="225"/>
        <end position="251"/>
    </location>
</feature>
<dbReference type="GO" id="GO:0043484">
    <property type="term" value="P:regulation of RNA splicing"/>
    <property type="evidence" value="ECO:0007669"/>
    <property type="project" value="TreeGrafter"/>
</dbReference>
<evidence type="ECO:0000256" key="3">
    <source>
        <dbReference type="ARBA" id="ARBA00022490"/>
    </source>
</evidence>
<evidence type="ECO:0000256" key="2">
    <source>
        <dbReference type="ARBA" id="ARBA00004496"/>
    </source>
</evidence>
<comment type="subcellular location">
    <subcellularLocation>
        <location evidence="2">Cytoplasm</location>
    </subcellularLocation>
    <subcellularLocation>
        <location evidence="1">Nucleus</location>
    </subcellularLocation>
</comment>
<dbReference type="InterPro" id="IPR000571">
    <property type="entry name" value="Znf_CCCH"/>
</dbReference>
<feature type="domain" description="C3H1-type" evidence="11">
    <location>
        <begin position="47"/>
        <end position="73"/>
    </location>
</feature>
<accession>A0A673XLT7</accession>
<evidence type="ECO:0000256" key="5">
    <source>
        <dbReference type="ARBA" id="ARBA00022737"/>
    </source>
</evidence>
<evidence type="ECO:0000256" key="7">
    <source>
        <dbReference type="ARBA" id="ARBA00022833"/>
    </source>
</evidence>
<dbReference type="InterPro" id="IPR041367">
    <property type="entry name" value="Znf-CCCH_4"/>
</dbReference>
<evidence type="ECO:0000313" key="12">
    <source>
        <dbReference type="Ensembl" id="ENSSTUP00000021376.1"/>
    </source>
</evidence>
<evidence type="ECO:0000256" key="6">
    <source>
        <dbReference type="ARBA" id="ARBA00022771"/>
    </source>
</evidence>
<feature type="domain" description="C3H1-type" evidence="11">
    <location>
        <begin position="225"/>
        <end position="251"/>
    </location>
</feature>
<dbReference type="OMA" id="ATSKVPM"/>
<reference evidence="12" key="1">
    <citation type="submission" date="2025-08" db="UniProtKB">
        <authorList>
            <consortium name="Ensembl"/>
        </authorList>
    </citation>
    <scope>IDENTIFICATION</scope>
</reference>
<feature type="zinc finger region" description="C3H1-type" evidence="10">
    <location>
        <begin position="47"/>
        <end position="73"/>
    </location>
</feature>
<evidence type="ECO:0000313" key="13">
    <source>
        <dbReference type="Proteomes" id="UP000472277"/>
    </source>
</evidence>
<dbReference type="PANTHER" id="PTHR12675">
    <property type="entry name" value="MUSCLEBLIND-LIKE PROTEIN"/>
    <property type="match status" value="1"/>
</dbReference>
<keyword evidence="4 10" id="KW-0479">Metal-binding</keyword>
<evidence type="ECO:0000256" key="8">
    <source>
        <dbReference type="ARBA" id="ARBA00023242"/>
    </source>
</evidence>
<evidence type="ECO:0000256" key="9">
    <source>
        <dbReference type="ARBA" id="ARBA00038226"/>
    </source>
</evidence>
<feature type="domain" description="C3H1-type" evidence="11">
    <location>
        <begin position="13"/>
        <end position="41"/>
    </location>
</feature>
<dbReference type="GO" id="GO:0005654">
    <property type="term" value="C:nucleoplasm"/>
    <property type="evidence" value="ECO:0007669"/>
    <property type="project" value="TreeGrafter"/>
</dbReference>
<keyword evidence="13" id="KW-1185">Reference proteome</keyword>
<feature type="zinc finger region" description="C3H1-type" evidence="10">
    <location>
        <begin position="13"/>
        <end position="41"/>
    </location>
</feature>
<dbReference type="Pfam" id="PF18044">
    <property type="entry name" value="zf-CCCH_4"/>
    <property type="match status" value="1"/>
</dbReference>
<reference evidence="12" key="2">
    <citation type="submission" date="2025-09" db="UniProtKB">
        <authorList>
            <consortium name="Ensembl"/>
        </authorList>
    </citation>
    <scope>IDENTIFICATION</scope>
</reference>
<dbReference type="Proteomes" id="UP000472277">
    <property type="component" value="Chromosome 26"/>
</dbReference>
<feature type="zinc finger region" description="C3H1-type" evidence="10">
    <location>
        <begin position="189"/>
        <end position="217"/>
    </location>
</feature>
<dbReference type="Ensembl" id="ENSSTUT00000022469.1">
    <property type="protein sequence ID" value="ENSSTUP00000021376.1"/>
    <property type="gene ID" value="ENSSTUG00000009447.1"/>
</dbReference>
<keyword evidence="8" id="KW-0539">Nucleus</keyword>
<dbReference type="Pfam" id="PF22628">
    <property type="entry name" value="zf-CCCH_10"/>
    <property type="match status" value="2"/>
</dbReference>
<proteinExistence type="inferred from homology"/>
<feature type="domain" description="C3H1-type" evidence="11">
    <location>
        <begin position="189"/>
        <end position="217"/>
    </location>
</feature>
<dbReference type="GO" id="GO:0008270">
    <property type="term" value="F:zinc ion binding"/>
    <property type="evidence" value="ECO:0007669"/>
    <property type="project" value="UniProtKB-KW"/>
</dbReference>
<sequence length="411" mass="44220">MAVNLTPIRDTKWLTLEVCREFQRGTCSRPDSECKFAHPAKSCQVENGRVIACFDSLKGRCSRENCKYLHPPGHLKTQLEINGRNNLIQQKNMAMLAQQMQLANAMMPGTQLQTTCMPVPMFSVTPSLASNASAAAAAAAAFNPYLGPVSPGLMPTEIMSSAPVLVTSNPNVSMPSAAAAAAAQKLMRTDRLEVCREYQRGNCTRGENDCRFAHPSDSTMIDTNDNTVTVCMDYIKGRCSREKCKYFHPPAHLQAKIKAGQHQVNQAAAAAAMTQMAVKSLKRPLDATFDLGLSPVLPPLPKRPTLEKANGATAMFNAAGMFQYQQALANMQFQQQFIPSGSILCMTPATSVVPMMHGATPATVSAATSSATSVPFATATANQVCPSSVSSLSIPIISTDHLTSHKYVTQM</sequence>
<dbReference type="FunFam" id="3.30.1370.210:FF:000004">
    <property type="entry name" value="Muscleblind like splicing regulator 1"/>
    <property type="match status" value="1"/>
</dbReference>
<evidence type="ECO:0000256" key="4">
    <source>
        <dbReference type="ARBA" id="ARBA00022723"/>
    </source>
</evidence>
<dbReference type="InterPro" id="IPR054429">
    <property type="entry name" value="Znf-CCCH_Muscleblind-like"/>
</dbReference>
<evidence type="ECO:0000256" key="10">
    <source>
        <dbReference type="PROSITE-ProRule" id="PRU00723"/>
    </source>
</evidence>
<evidence type="ECO:0000256" key="1">
    <source>
        <dbReference type="ARBA" id="ARBA00004123"/>
    </source>
</evidence>
<dbReference type="GO" id="GO:0005737">
    <property type="term" value="C:cytoplasm"/>
    <property type="evidence" value="ECO:0007669"/>
    <property type="project" value="UniProtKB-SubCell"/>
</dbReference>
<comment type="similarity">
    <text evidence="9">Belongs to the muscleblind family.</text>
</comment>
<dbReference type="GeneTree" id="ENSGT00950000182897"/>
<evidence type="ECO:0000259" key="11">
    <source>
        <dbReference type="PROSITE" id="PS50103"/>
    </source>
</evidence>
<dbReference type="Gene3D" id="3.30.1370.210">
    <property type="match status" value="2"/>
</dbReference>
<dbReference type="FunFam" id="3.30.1370.210:FF:000002">
    <property type="entry name" value="Muscleblind-like 1 isoform 2"/>
    <property type="match status" value="1"/>
</dbReference>
<dbReference type="InParanoid" id="A0A673XLT7"/>
<organism evidence="12 13">
    <name type="scientific">Salmo trutta</name>
    <name type="common">Brown trout</name>
    <dbReference type="NCBI Taxonomy" id="8032"/>
    <lineage>
        <taxon>Eukaryota</taxon>
        <taxon>Metazoa</taxon>
        <taxon>Chordata</taxon>
        <taxon>Craniata</taxon>
        <taxon>Vertebrata</taxon>
        <taxon>Euteleostomi</taxon>
        <taxon>Actinopterygii</taxon>
        <taxon>Neopterygii</taxon>
        <taxon>Teleostei</taxon>
        <taxon>Protacanthopterygii</taxon>
        <taxon>Salmoniformes</taxon>
        <taxon>Salmonidae</taxon>
        <taxon>Salmoninae</taxon>
        <taxon>Salmo</taxon>
    </lineage>
</organism>
<dbReference type="Pfam" id="PF14608">
    <property type="entry name" value="zf-CCCH_2"/>
    <property type="match status" value="1"/>
</dbReference>
<gene>
    <name evidence="12" type="primary">MBNL1</name>
</gene>
<keyword evidence="6 10" id="KW-0863">Zinc-finger</keyword>
<dbReference type="PANTHER" id="PTHR12675:SF7">
    <property type="entry name" value="MUSCLEBLIND-LIKE PROTEIN 1"/>
    <property type="match status" value="1"/>
</dbReference>
<protein>
    <submittedName>
        <fullName evidence="12">Muscleblind like splicing regulator 1</fullName>
    </submittedName>
</protein>
<keyword evidence="5" id="KW-0677">Repeat</keyword>
<name>A0A673XLT7_SALTR</name>
<dbReference type="SMART" id="SM00356">
    <property type="entry name" value="ZnF_C3H1"/>
    <property type="match status" value="4"/>
</dbReference>
<keyword evidence="7 10" id="KW-0862">Zinc</keyword>
<dbReference type="GO" id="GO:0003723">
    <property type="term" value="F:RNA binding"/>
    <property type="evidence" value="ECO:0007669"/>
    <property type="project" value="TreeGrafter"/>
</dbReference>
<keyword evidence="3" id="KW-0963">Cytoplasm</keyword>
<dbReference type="AlphaFoldDB" id="A0A673XLT7"/>
<dbReference type="PROSITE" id="PS50103">
    <property type="entry name" value="ZF_C3H1"/>
    <property type="match status" value="4"/>
</dbReference>